<keyword evidence="2 6" id="KW-0805">Transcription regulation</keyword>
<dbReference type="InterPro" id="IPR039425">
    <property type="entry name" value="RNA_pol_sigma-70-like"/>
</dbReference>
<dbReference type="SUPFAM" id="SSF88659">
    <property type="entry name" value="Sigma3 and sigma4 domains of RNA polymerase sigma factors"/>
    <property type="match status" value="1"/>
</dbReference>
<dbReference type="Proteomes" id="UP000295455">
    <property type="component" value="Unassembled WGS sequence"/>
</dbReference>
<evidence type="ECO:0000256" key="5">
    <source>
        <dbReference type="ARBA" id="ARBA00023163"/>
    </source>
</evidence>
<dbReference type="InterPro" id="IPR013249">
    <property type="entry name" value="RNA_pol_sigma70_r4_t2"/>
</dbReference>
<evidence type="ECO:0000256" key="3">
    <source>
        <dbReference type="ARBA" id="ARBA00023082"/>
    </source>
</evidence>
<comment type="similarity">
    <text evidence="1 6">Belongs to the sigma-70 factor family. ECF subfamily.</text>
</comment>
<dbReference type="OrthoDB" id="1027298at2"/>
<dbReference type="PROSITE" id="PS01063">
    <property type="entry name" value="SIGMA70_ECF"/>
    <property type="match status" value="1"/>
</dbReference>
<dbReference type="PANTHER" id="PTHR43133">
    <property type="entry name" value="RNA POLYMERASE ECF-TYPE SIGMA FACTO"/>
    <property type="match status" value="1"/>
</dbReference>
<dbReference type="GO" id="GO:0016987">
    <property type="term" value="F:sigma factor activity"/>
    <property type="evidence" value="ECO:0007669"/>
    <property type="project" value="UniProtKB-KW"/>
</dbReference>
<dbReference type="RefSeq" id="WP_132216679.1">
    <property type="nucleotide sequence ID" value="NZ_OX156936.1"/>
</dbReference>
<dbReference type="Pfam" id="PF08281">
    <property type="entry name" value="Sigma70_r4_2"/>
    <property type="match status" value="1"/>
</dbReference>
<dbReference type="InterPro" id="IPR013324">
    <property type="entry name" value="RNA_pol_sigma_r3/r4-like"/>
</dbReference>
<dbReference type="InterPro" id="IPR014284">
    <property type="entry name" value="RNA_pol_sigma-70_dom"/>
</dbReference>
<keyword evidence="5 6" id="KW-0804">Transcription</keyword>
<dbReference type="Gene3D" id="1.10.10.10">
    <property type="entry name" value="Winged helix-like DNA-binding domain superfamily/Winged helix DNA-binding domain"/>
    <property type="match status" value="1"/>
</dbReference>
<dbReference type="InterPro" id="IPR000838">
    <property type="entry name" value="RNA_pol_sigma70_ECF_CS"/>
</dbReference>
<evidence type="ECO:0000259" key="7">
    <source>
        <dbReference type="Pfam" id="PF04542"/>
    </source>
</evidence>
<dbReference type="InterPro" id="IPR036388">
    <property type="entry name" value="WH-like_DNA-bd_sf"/>
</dbReference>
<evidence type="ECO:0000256" key="6">
    <source>
        <dbReference type="RuleBase" id="RU000716"/>
    </source>
</evidence>
<protein>
    <recommendedName>
        <fullName evidence="6">RNA polymerase sigma factor</fullName>
    </recommendedName>
</protein>
<evidence type="ECO:0000313" key="9">
    <source>
        <dbReference type="EMBL" id="TCL66626.1"/>
    </source>
</evidence>
<dbReference type="EMBL" id="SLUP01000003">
    <property type="protein sequence ID" value="TCL66626.1"/>
    <property type="molecule type" value="Genomic_DNA"/>
</dbReference>
<dbReference type="GO" id="GO:0006352">
    <property type="term" value="P:DNA-templated transcription initiation"/>
    <property type="evidence" value="ECO:0007669"/>
    <property type="project" value="InterPro"/>
</dbReference>
<accession>A0A4R1RKN6</accession>
<dbReference type="InterPro" id="IPR007627">
    <property type="entry name" value="RNA_pol_sigma70_r2"/>
</dbReference>
<keyword evidence="3 6" id="KW-0731">Sigma factor</keyword>
<dbReference type="PANTHER" id="PTHR43133:SF51">
    <property type="entry name" value="RNA POLYMERASE SIGMA FACTOR"/>
    <property type="match status" value="1"/>
</dbReference>
<comment type="caution">
    <text evidence="9">The sequence shown here is derived from an EMBL/GenBank/DDBJ whole genome shotgun (WGS) entry which is preliminary data.</text>
</comment>
<name>A0A4R1RKN6_9FLAO</name>
<dbReference type="InterPro" id="IPR013325">
    <property type="entry name" value="RNA_pol_sigma_r2"/>
</dbReference>
<keyword evidence="4 6" id="KW-0238">DNA-binding</keyword>
<gene>
    <name evidence="9" type="ORF">EV196_10335</name>
</gene>
<dbReference type="AlphaFoldDB" id="A0A4R1RKN6"/>
<feature type="domain" description="RNA polymerase sigma-70 region 2" evidence="7">
    <location>
        <begin position="22"/>
        <end position="88"/>
    </location>
</feature>
<dbReference type="Gene3D" id="1.10.1740.10">
    <property type="match status" value="1"/>
</dbReference>
<keyword evidence="10" id="KW-1185">Reference proteome</keyword>
<evidence type="ECO:0000259" key="8">
    <source>
        <dbReference type="Pfam" id="PF08281"/>
    </source>
</evidence>
<reference evidence="9 10" key="1">
    <citation type="submission" date="2019-03" db="EMBL/GenBank/DDBJ databases">
        <title>Genomic Encyclopedia of Type Strains, Phase IV (KMG-IV): sequencing the most valuable type-strain genomes for metagenomic binning, comparative biology and taxonomic classification.</title>
        <authorList>
            <person name="Goeker M."/>
        </authorList>
    </citation>
    <scope>NUCLEOTIDE SEQUENCE [LARGE SCALE GENOMIC DNA]</scope>
    <source>
        <strain evidence="9 10">DSM 18792</strain>
    </source>
</reference>
<sequence length="193" mass="22544">MTDEELISGIIDENQLYFKIFVDKYQSLVLNTCFHFTHNKNDAEDITQEVFIKAYQTIEKFTFQSKISTWLYRIAVNKSLNFIRDNKKRTIFKSLESFFSSNVKYNPPTEDTLAEDAYDDIKTQRLISLRNAINLLPENQKTAFILHNYESISYKEIATIMDVSIASVEGLIHRAKLNIQKNILKKIKKSKSL</sequence>
<evidence type="ECO:0000313" key="10">
    <source>
        <dbReference type="Proteomes" id="UP000295455"/>
    </source>
</evidence>
<feature type="domain" description="RNA polymerase sigma factor 70 region 4 type 2" evidence="8">
    <location>
        <begin position="128"/>
        <end position="177"/>
    </location>
</feature>
<evidence type="ECO:0000256" key="1">
    <source>
        <dbReference type="ARBA" id="ARBA00010641"/>
    </source>
</evidence>
<dbReference type="NCBIfam" id="TIGR02937">
    <property type="entry name" value="sigma70-ECF"/>
    <property type="match status" value="1"/>
</dbReference>
<dbReference type="SUPFAM" id="SSF88946">
    <property type="entry name" value="Sigma2 domain of RNA polymerase sigma factors"/>
    <property type="match status" value="1"/>
</dbReference>
<evidence type="ECO:0000256" key="2">
    <source>
        <dbReference type="ARBA" id="ARBA00023015"/>
    </source>
</evidence>
<evidence type="ECO:0000256" key="4">
    <source>
        <dbReference type="ARBA" id="ARBA00023125"/>
    </source>
</evidence>
<dbReference type="Pfam" id="PF04542">
    <property type="entry name" value="Sigma70_r2"/>
    <property type="match status" value="1"/>
</dbReference>
<dbReference type="CDD" id="cd06171">
    <property type="entry name" value="Sigma70_r4"/>
    <property type="match status" value="1"/>
</dbReference>
<proteinExistence type="inferred from homology"/>
<dbReference type="GO" id="GO:0003677">
    <property type="term" value="F:DNA binding"/>
    <property type="evidence" value="ECO:0007669"/>
    <property type="project" value="UniProtKB-KW"/>
</dbReference>
<organism evidence="9 10">
    <name type="scientific">Mariniflexile fucanivorans</name>
    <dbReference type="NCBI Taxonomy" id="264023"/>
    <lineage>
        <taxon>Bacteria</taxon>
        <taxon>Pseudomonadati</taxon>
        <taxon>Bacteroidota</taxon>
        <taxon>Flavobacteriia</taxon>
        <taxon>Flavobacteriales</taxon>
        <taxon>Flavobacteriaceae</taxon>
        <taxon>Mariniflexile</taxon>
    </lineage>
</organism>